<accession>A0AB35U5Z4</accession>
<dbReference type="GO" id="GO:0016887">
    <property type="term" value="F:ATP hydrolysis activity"/>
    <property type="evidence" value="ECO:0007669"/>
    <property type="project" value="InterPro"/>
</dbReference>
<sequence length="490" mass="55707">MTGTVPSIPQAGLLLQSLRSVGYSEEAAIADIVDNAISADASEIHINFDWENQIVSIMDNGNGMGRDKLYKNMQIGSSDPEEQRAATDLGRFGMGMKTAAFSLGRRVTVVTARNGEISNAAWDLDQVGALGWQLLVEDDGRYDRYLNGMNDHGTAVVISTLDNLIDDSDLKKAKNHFYSVINKVQKHLSLVFHRFISEDGLKIFVNSDNPLEAWDPFISNNPATQELAEDEIWDPDYKTCTYIQPYVLPHKTKFASEQEYDAAGGFKGWNRHQGIYLYRNRRLIIYGTWFDLIRKEPAFNLARIKIDISADADEDWKIDIKKSRAALPVYLRDRVIIAVDDCTTRSTKVYNSRGAYSKKGPSALNLDYVWEQRRNNGNYTFKINKKHTLLNSIRKQLNDEGKNELRAYLSLVENFAPFMRSGVVDTINTGDPKQDDLQKQKDLSDIKNYAAVFKEQGFSKNEVMETLLNMPMYSYLRDEIITIVEELNDK</sequence>
<dbReference type="InterPro" id="IPR045261">
    <property type="entry name" value="MORC_ATPase"/>
</dbReference>
<dbReference type="PANTHER" id="PTHR23336:SF11">
    <property type="entry name" value="OS06G0622000 PROTEIN"/>
    <property type="match status" value="1"/>
</dbReference>
<dbReference type="SUPFAM" id="SSF55874">
    <property type="entry name" value="ATPase domain of HSP90 chaperone/DNA topoisomerase II/histidine kinase"/>
    <property type="match status" value="1"/>
</dbReference>
<dbReference type="PANTHER" id="PTHR23336">
    <property type="entry name" value="ZINC FINGER CW-TYPE COILED-COIL DOMAIN PROTEIN 3"/>
    <property type="match status" value="1"/>
</dbReference>
<dbReference type="GO" id="GO:0005524">
    <property type="term" value="F:ATP binding"/>
    <property type="evidence" value="ECO:0007669"/>
    <property type="project" value="UniProtKB-KW"/>
</dbReference>
<dbReference type="EMBL" id="JALBUR010000023">
    <property type="protein sequence ID" value="MDX8420146.1"/>
    <property type="molecule type" value="Genomic_DNA"/>
</dbReference>
<organism evidence="1 2">
    <name type="scientific">Grylomicrobium aquisgranensis</name>
    <dbReference type="NCBI Taxonomy" id="2926318"/>
    <lineage>
        <taxon>Bacteria</taxon>
        <taxon>Bacillati</taxon>
        <taxon>Bacillota</taxon>
        <taxon>Erysipelotrichia</taxon>
        <taxon>Erysipelotrichales</taxon>
        <taxon>Erysipelotrichaceae</taxon>
        <taxon>Grylomicrobium</taxon>
    </lineage>
</organism>
<comment type="caution">
    <text evidence="1">The sequence shown here is derived from an EMBL/GenBank/DDBJ whole genome shotgun (WGS) entry which is preliminary data.</text>
</comment>
<proteinExistence type="predicted"/>
<keyword evidence="2" id="KW-1185">Reference proteome</keyword>
<protein>
    <submittedName>
        <fullName evidence="1">ATP-binding protein</fullName>
    </submittedName>
</protein>
<evidence type="ECO:0000313" key="2">
    <source>
        <dbReference type="Proteomes" id="UP001286174"/>
    </source>
</evidence>
<dbReference type="Proteomes" id="UP001286174">
    <property type="component" value="Unassembled WGS sequence"/>
</dbReference>
<dbReference type="RefSeq" id="WP_370596366.1">
    <property type="nucleotide sequence ID" value="NZ_JALBUR010000023.1"/>
</dbReference>
<keyword evidence="1" id="KW-0067">ATP-binding</keyword>
<evidence type="ECO:0000313" key="1">
    <source>
        <dbReference type="EMBL" id="MDX8420146.1"/>
    </source>
</evidence>
<keyword evidence="1" id="KW-0547">Nucleotide-binding</keyword>
<gene>
    <name evidence="1" type="ORF">MOZ60_08575</name>
</gene>
<name>A0AB35U5Z4_9FIRM</name>
<dbReference type="AlphaFoldDB" id="A0AB35U5Z4"/>
<reference evidence="1 2" key="1">
    <citation type="submission" date="2022-03" db="EMBL/GenBank/DDBJ databases">
        <title>Novel taxa within the pig intestine.</title>
        <authorList>
            <person name="Wylensek D."/>
            <person name="Bishof K."/>
            <person name="Afrizal A."/>
            <person name="Clavel T."/>
        </authorList>
    </citation>
    <scope>NUCLEOTIDE SEQUENCE [LARGE SCALE GENOMIC DNA]</scope>
    <source>
        <strain evidence="1 2">CLA-KB-P133</strain>
    </source>
</reference>
<dbReference type="InterPro" id="IPR036890">
    <property type="entry name" value="HATPase_C_sf"/>
</dbReference>
<dbReference type="Gene3D" id="3.30.565.10">
    <property type="entry name" value="Histidine kinase-like ATPase, C-terminal domain"/>
    <property type="match status" value="1"/>
</dbReference>
<dbReference type="Pfam" id="PF13589">
    <property type="entry name" value="HATPase_c_3"/>
    <property type="match status" value="1"/>
</dbReference>